<dbReference type="Pfam" id="PF16510">
    <property type="entry name" value="P22_portal"/>
    <property type="match status" value="1"/>
</dbReference>
<comment type="caution">
    <text evidence="1">The sequence shown here is derived from an EMBL/GenBank/DDBJ whole genome shotgun (WGS) entry which is preliminary data.</text>
</comment>
<proteinExistence type="predicted"/>
<evidence type="ECO:0000313" key="1">
    <source>
        <dbReference type="EMBL" id="MSS18405.1"/>
    </source>
</evidence>
<keyword evidence="2" id="KW-1185">Reference proteome</keyword>
<sequence>MNNNTAILHAAFAAWNAASHLRTRRERNKRFTYGDQWGDTSLDSSGRRISDWDRYNKEGHPPITNNVLRQLVKSIVGRFRSQYLDKSTQQGGGKPAGTAELDELDARLLEEFLISGVCLQRVDLVHDLLEKHTQVSNVNVNRFFINTIADPLARDCEIVGQVHDLSVAALIKQVAAGSRRKAAWVRRLYSEDVEARTASLVTALGADSQSGTHFWYCPTGKCRAIEVWTLESHEVLTCHNRATSQVFVAPLGQLKKLKSNPDMSVNWDIATTWHCRWFSPMGDLLAEYDSPYRHGSHPYVMRFYPLTDGEIHSFIEDMIDQQKLVNRLVTMVDHVMNSSAKGVLLYPENAMPDGFTWSQVRQVWRSCDGVLPYNPQLGEAKPEQISANNTNFGAYPMIELQLKMLEHISGVSGALRGQNVDTRGSSTLYQTQADNAAIALADIFDTFNAFRQSRQAKLARL</sequence>
<accession>A0A6L5XFW6</accession>
<dbReference type="EMBL" id="VULT01000020">
    <property type="protein sequence ID" value="MSS18405.1"/>
    <property type="molecule type" value="Genomic_DNA"/>
</dbReference>
<name>A0A6L5XFW6_9BACT</name>
<dbReference type="InterPro" id="IPR032427">
    <property type="entry name" value="P22_portal"/>
</dbReference>
<dbReference type="RefSeq" id="WP_154327415.1">
    <property type="nucleotide sequence ID" value="NZ_CP045696.1"/>
</dbReference>
<reference evidence="1 2" key="1">
    <citation type="submission" date="2019-08" db="EMBL/GenBank/DDBJ databases">
        <title>In-depth cultivation of the pig gut microbiome towards novel bacterial diversity and tailored functional studies.</title>
        <authorList>
            <person name="Wylensek D."/>
            <person name="Hitch T.C.A."/>
            <person name="Clavel T."/>
        </authorList>
    </citation>
    <scope>NUCLEOTIDE SEQUENCE [LARGE SCALE GENOMIC DNA]</scope>
    <source>
        <strain evidence="1 2">Oil-RF-744-WCA-WT-10</strain>
    </source>
</reference>
<gene>
    <name evidence="1" type="ORF">FYJ29_11635</name>
</gene>
<dbReference type="Proteomes" id="UP000483362">
    <property type="component" value="Unassembled WGS sequence"/>
</dbReference>
<evidence type="ECO:0000313" key="2">
    <source>
        <dbReference type="Proteomes" id="UP000483362"/>
    </source>
</evidence>
<organism evidence="1 2">
    <name type="scientific">Sodaliphilus pleomorphus</name>
    <dbReference type="NCBI Taxonomy" id="2606626"/>
    <lineage>
        <taxon>Bacteria</taxon>
        <taxon>Pseudomonadati</taxon>
        <taxon>Bacteroidota</taxon>
        <taxon>Bacteroidia</taxon>
        <taxon>Bacteroidales</taxon>
        <taxon>Muribaculaceae</taxon>
        <taxon>Sodaliphilus</taxon>
    </lineage>
</organism>
<dbReference type="AlphaFoldDB" id="A0A6L5XFW6"/>
<evidence type="ECO:0008006" key="3">
    <source>
        <dbReference type="Google" id="ProtNLM"/>
    </source>
</evidence>
<protein>
    <recommendedName>
        <fullName evidence="3">Phage portal protein</fullName>
    </recommendedName>
</protein>